<dbReference type="AlphaFoldDB" id="A0A6J7E8K9"/>
<evidence type="ECO:0000256" key="4">
    <source>
        <dbReference type="ARBA" id="ARBA00022840"/>
    </source>
</evidence>
<keyword evidence="4" id="KW-0067">ATP-binding</keyword>
<evidence type="ECO:0000313" key="7">
    <source>
        <dbReference type="EMBL" id="CAB4877470.1"/>
    </source>
</evidence>
<dbReference type="GO" id="GO:0016874">
    <property type="term" value="F:ligase activity"/>
    <property type="evidence" value="ECO:0007669"/>
    <property type="project" value="UniProtKB-KW"/>
</dbReference>
<feature type="domain" description="ATP-grasp" evidence="6">
    <location>
        <begin position="64"/>
        <end position="252"/>
    </location>
</feature>
<dbReference type="Pfam" id="PF22660">
    <property type="entry name" value="RS_preATP-grasp-like"/>
    <property type="match status" value="1"/>
</dbReference>
<dbReference type="Gene3D" id="3.30.1490.20">
    <property type="entry name" value="ATP-grasp fold, A domain"/>
    <property type="match status" value="1"/>
</dbReference>
<name>A0A6J7E8K9_9ZZZZ</name>
<dbReference type="GO" id="GO:0005829">
    <property type="term" value="C:cytosol"/>
    <property type="evidence" value="ECO:0007669"/>
    <property type="project" value="TreeGrafter"/>
</dbReference>
<reference evidence="7" key="1">
    <citation type="submission" date="2020-05" db="EMBL/GenBank/DDBJ databases">
        <authorList>
            <person name="Chiriac C."/>
            <person name="Salcher M."/>
            <person name="Ghai R."/>
            <person name="Kavagutti S V."/>
        </authorList>
    </citation>
    <scope>NUCLEOTIDE SEQUENCE</scope>
</reference>
<dbReference type="FunFam" id="3.30.1490.20:FF:000015">
    <property type="entry name" value="N5-carboxyaminoimidazole ribonucleotide synthase"/>
    <property type="match status" value="1"/>
</dbReference>
<dbReference type="GO" id="GO:0006189">
    <property type="term" value="P:'de novo' IMP biosynthetic process"/>
    <property type="evidence" value="ECO:0007669"/>
    <property type="project" value="InterPro"/>
</dbReference>
<gene>
    <name evidence="7" type="ORF">UFOPK3376_01206</name>
</gene>
<evidence type="ECO:0000256" key="2">
    <source>
        <dbReference type="ARBA" id="ARBA00022741"/>
    </source>
</evidence>
<dbReference type="SUPFAM" id="SSF56059">
    <property type="entry name" value="Glutathione synthetase ATP-binding domain-like"/>
    <property type="match status" value="1"/>
</dbReference>
<dbReference type="InterPro" id="IPR011054">
    <property type="entry name" value="Rudment_hybrid_motif"/>
</dbReference>
<keyword evidence="2" id="KW-0547">Nucleotide-binding</keyword>
<accession>A0A6J7E8K9</accession>
<dbReference type="Gene3D" id="3.40.50.20">
    <property type="match status" value="1"/>
</dbReference>
<dbReference type="InterPro" id="IPR003135">
    <property type="entry name" value="ATP-grasp_carboxylate-amine"/>
</dbReference>
<dbReference type="PROSITE" id="PS50975">
    <property type="entry name" value="ATP_GRASP"/>
    <property type="match status" value="1"/>
</dbReference>
<organism evidence="7">
    <name type="scientific">freshwater metagenome</name>
    <dbReference type="NCBI Taxonomy" id="449393"/>
    <lineage>
        <taxon>unclassified sequences</taxon>
        <taxon>metagenomes</taxon>
        <taxon>ecological metagenomes</taxon>
    </lineage>
</organism>
<dbReference type="GO" id="GO:0046872">
    <property type="term" value="F:metal ion binding"/>
    <property type="evidence" value="ECO:0007669"/>
    <property type="project" value="InterPro"/>
</dbReference>
<dbReference type="InterPro" id="IPR013815">
    <property type="entry name" value="ATP_grasp_subdomain_1"/>
</dbReference>
<proteinExistence type="predicted"/>
<sequence>MADEVIATAYGDPAGLARLADLADVVTLEFENVPSDALAALESSVPVRPGRHVLEIARDRVLEKRFLNSVGVETAPWAPIETDDDLIRAGSDLAFPAILKTATLGYDGKGQARVANIDQAREAWQQMGRPRCVLETLVDFSMEISVIVARSPSGEQSAFAPFENQHCNSILDITIWPARIADDVGEVAVRTALEISHRIDAVGLLTVEMFVVSQTPARVIVNELAPRPHNSGHVTIEAARTSQFAQAIRAVCDLPLGDGSALSPGAMANVLGDLWPTDPSAQPNWCGALQTGATLHLYGKREPRPGRKMGHLTALASTADLAAELAVTARAALAL</sequence>
<dbReference type="SUPFAM" id="SSF51246">
    <property type="entry name" value="Rudiment single hybrid motif"/>
    <property type="match status" value="1"/>
</dbReference>
<evidence type="ECO:0000256" key="1">
    <source>
        <dbReference type="ARBA" id="ARBA00022598"/>
    </source>
</evidence>
<evidence type="ECO:0000256" key="5">
    <source>
        <dbReference type="ARBA" id="ARBA00025704"/>
    </source>
</evidence>
<dbReference type="InterPro" id="IPR016185">
    <property type="entry name" value="PreATP-grasp_dom_sf"/>
</dbReference>
<dbReference type="PANTHER" id="PTHR11609">
    <property type="entry name" value="PURINE BIOSYNTHESIS PROTEIN 6/7, PUR6/7"/>
    <property type="match status" value="1"/>
</dbReference>
<dbReference type="InterPro" id="IPR040686">
    <property type="entry name" value="PurK_C"/>
</dbReference>
<dbReference type="SUPFAM" id="SSF52440">
    <property type="entry name" value="PreATP-grasp domain"/>
    <property type="match status" value="1"/>
</dbReference>
<dbReference type="GO" id="GO:0004638">
    <property type="term" value="F:phosphoribosylaminoimidazole carboxylase activity"/>
    <property type="evidence" value="ECO:0007669"/>
    <property type="project" value="InterPro"/>
</dbReference>
<dbReference type="EMBL" id="CAFBLP010000025">
    <property type="protein sequence ID" value="CAB4877470.1"/>
    <property type="molecule type" value="Genomic_DNA"/>
</dbReference>
<protein>
    <submittedName>
        <fullName evidence="7">Unannotated protein</fullName>
    </submittedName>
</protein>
<dbReference type="Gene3D" id="3.30.470.20">
    <property type="entry name" value="ATP-grasp fold, B domain"/>
    <property type="match status" value="1"/>
</dbReference>
<comment type="pathway">
    <text evidence="5">Purine metabolism.</text>
</comment>
<evidence type="ECO:0000256" key="3">
    <source>
        <dbReference type="ARBA" id="ARBA00022755"/>
    </source>
</evidence>
<keyword evidence="3" id="KW-0658">Purine biosynthesis</keyword>
<dbReference type="InterPro" id="IPR054350">
    <property type="entry name" value="PurT/PurK_preATP-grasp"/>
</dbReference>
<dbReference type="Pfam" id="PF17769">
    <property type="entry name" value="PurK_C"/>
    <property type="match status" value="1"/>
</dbReference>
<dbReference type="PANTHER" id="PTHR11609:SF5">
    <property type="entry name" value="PHOSPHORIBOSYLAMINOIMIDAZOLE CARBOXYLASE"/>
    <property type="match status" value="1"/>
</dbReference>
<dbReference type="NCBIfam" id="TIGR01161">
    <property type="entry name" value="purK"/>
    <property type="match status" value="1"/>
</dbReference>
<dbReference type="GO" id="GO:0005524">
    <property type="term" value="F:ATP binding"/>
    <property type="evidence" value="ECO:0007669"/>
    <property type="project" value="UniProtKB-KW"/>
</dbReference>
<evidence type="ECO:0000259" key="6">
    <source>
        <dbReference type="PROSITE" id="PS50975"/>
    </source>
</evidence>
<dbReference type="InterPro" id="IPR011761">
    <property type="entry name" value="ATP-grasp"/>
</dbReference>
<keyword evidence="1" id="KW-0436">Ligase</keyword>
<dbReference type="InterPro" id="IPR005875">
    <property type="entry name" value="PurK"/>
</dbReference>
<dbReference type="Pfam" id="PF02222">
    <property type="entry name" value="ATP-grasp"/>
    <property type="match status" value="1"/>
</dbReference>